<organism evidence="1 2">
    <name type="scientific">Dendrolimus kikuchii</name>
    <dbReference type="NCBI Taxonomy" id="765133"/>
    <lineage>
        <taxon>Eukaryota</taxon>
        <taxon>Metazoa</taxon>
        <taxon>Ecdysozoa</taxon>
        <taxon>Arthropoda</taxon>
        <taxon>Hexapoda</taxon>
        <taxon>Insecta</taxon>
        <taxon>Pterygota</taxon>
        <taxon>Neoptera</taxon>
        <taxon>Endopterygota</taxon>
        <taxon>Lepidoptera</taxon>
        <taxon>Glossata</taxon>
        <taxon>Ditrysia</taxon>
        <taxon>Bombycoidea</taxon>
        <taxon>Lasiocampidae</taxon>
        <taxon>Dendrolimus</taxon>
    </lineage>
</organism>
<protein>
    <submittedName>
        <fullName evidence="1">Uncharacterized protein</fullName>
    </submittedName>
</protein>
<keyword evidence="2" id="KW-1185">Reference proteome</keyword>
<name>A0ACC1CVI0_9NEOP</name>
<evidence type="ECO:0000313" key="2">
    <source>
        <dbReference type="Proteomes" id="UP000824533"/>
    </source>
</evidence>
<sequence>MLRHDSLRYVPSSRFTRKMKRLVQITLFLNFFCVLLTMPSEQSFNEAEITAVETNTRQLANGINKFGYTLLGKMTTHKKYENVVISPTGISGLLAMTLIGTVGKTYKEIADSLGFSHDIYSNRQYHDQFGKLLQRLHFESNISKTLYTDLYREYVKMVYRSDTFNIDFKDSVQAKDNINEWVKNNTEGEIQDFLKSTLPKETRIILLSALYFRGQWEQVFLPEFTTKMPFTGIENGQVMADFMLNVGEFRYIFSEKYGAQMVALPYNDSVTTMYVLKPMLPKETTLPQLLARLDHAKIEDLIDQMSTHKCVIRLPKMELQRTNQLEAYLKDMGVRSIFEPVKANFALMIDNNPNITQNNIISRIGEENDLHKVRNILNKLPNPGIYVDTVLHDVKLTINEYGTEAVSATAGILARTAEQFYADSPFYMFIRNEKTKLITFSAAIFDPTA</sequence>
<proteinExistence type="predicted"/>
<comment type="caution">
    <text evidence="1">The sequence shown here is derived from an EMBL/GenBank/DDBJ whole genome shotgun (WGS) entry which is preliminary data.</text>
</comment>
<evidence type="ECO:0000313" key="1">
    <source>
        <dbReference type="EMBL" id="KAJ0175658.1"/>
    </source>
</evidence>
<gene>
    <name evidence="1" type="ORF">K1T71_008817</name>
</gene>
<reference evidence="1 2" key="1">
    <citation type="journal article" date="2021" name="Front. Genet.">
        <title>Chromosome-Level Genome Assembly Reveals Significant Gene Expansion in the Toll and IMD Signaling Pathways of Dendrolimus kikuchii.</title>
        <authorList>
            <person name="Zhou J."/>
            <person name="Wu P."/>
            <person name="Xiong Z."/>
            <person name="Liu N."/>
            <person name="Zhao N."/>
            <person name="Ji M."/>
            <person name="Qiu Y."/>
            <person name="Yang B."/>
        </authorList>
    </citation>
    <scope>NUCLEOTIDE SEQUENCE [LARGE SCALE GENOMIC DNA]</scope>
    <source>
        <strain evidence="1">Ann1</strain>
    </source>
</reference>
<dbReference type="Proteomes" id="UP000824533">
    <property type="component" value="Linkage Group LG15"/>
</dbReference>
<dbReference type="EMBL" id="CM034401">
    <property type="protein sequence ID" value="KAJ0175658.1"/>
    <property type="molecule type" value="Genomic_DNA"/>
</dbReference>
<accession>A0ACC1CVI0</accession>